<evidence type="ECO:0000313" key="1">
    <source>
        <dbReference type="EMBL" id="POZ60295.1"/>
    </source>
</evidence>
<accession>A0A2S5DB31</accession>
<protein>
    <submittedName>
        <fullName evidence="1">Uncharacterized protein</fullName>
    </submittedName>
</protein>
<proteinExistence type="predicted"/>
<organism evidence="1 2">
    <name type="scientific">Chromobacterium alticapitis</name>
    <dbReference type="NCBI Taxonomy" id="2073169"/>
    <lineage>
        <taxon>Bacteria</taxon>
        <taxon>Pseudomonadati</taxon>
        <taxon>Pseudomonadota</taxon>
        <taxon>Betaproteobacteria</taxon>
        <taxon>Neisseriales</taxon>
        <taxon>Chromobacteriaceae</taxon>
        <taxon>Chromobacterium</taxon>
    </lineage>
</organism>
<dbReference type="Proteomes" id="UP000237082">
    <property type="component" value="Unassembled WGS sequence"/>
</dbReference>
<sequence>MSLENTLKEAAHARPGYELSTFKEAGLPVYVLTLRILVLERKPLGPIDEAVLRAVRAGLSEPQDIVAFLGLPSSVITPVLAGLNTNELINYSRASVDDSAKVTLSAKGKLALAEASSVRPQERMVRVCFDALAKKLLFIAPEQLNKPREMKDYGYFEVPHCNSKRPEVDDIPMDDFDRMLQRMQVREEDKGELLAIRRIERRELRYLKCVTLFYRSLSKRDEIEVAFWREDGSSLEHENCFRVLGGPALIGAQVLARAAALGMNIHD</sequence>
<keyword evidence="2" id="KW-1185">Reference proteome</keyword>
<reference evidence="2" key="1">
    <citation type="submission" date="2018-02" db="EMBL/GenBank/DDBJ databases">
        <authorList>
            <person name="O'Hara-Hanley K."/>
            <person name="Soby S."/>
        </authorList>
    </citation>
    <scope>NUCLEOTIDE SEQUENCE [LARGE SCALE GENOMIC DNA]</scope>
    <source>
        <strain evidence="2">MWU14-2602</strain>
    </source>
</reference>
<gene>
    <name evidence="1" type="ORF">C2I19_19650</name>
</gene>
<dbReference type="OrthoDB" id="8410695at2"/>
<dbReference type="RefSeq" id="WP_103904301.1">
    <property type="nucleotide sequence ID" value="NZ_PQWB01000144.1"/>
</dbReference>
<dbReference type="AlphaFoldDB" id="A0A2S5DB31"/>
<evidence type="ECO:0000313" key="2">
    <source>
        <dbReference type="Proteomes" id="UP000237082"/>
    </source>
</evidence>
<comment type="caution">
    <text evidence="1">The sequence shown here is derived from an EMBL/GenBank/DDBJ whole genome shotgun (WGS) entry which is preliminary data.</text>
</comment>
<name>A0A2S5DB31_9NEIS</name>
<dbReference type="EMBL" id="PQWB01000144">
    <property type="protein sequence ID" value="POZ60295.1"/>
    <property type="molecule type" value="Genomic_DNA"/>
</dbReference>